<dbReference type="KEGG" id="lant:TUM19329_12540"/>
<dbReference type="AlphaFoldDB" id="A0A6F8T3W1"/>
<proteinExistence type="predicted"/>
<accession>A0A6F8T3W1</accession>
<organism evidence="1 2">
    <name type="scientific">Legionella antarctica</name>
    <dbReference type="NCBI Taxonomy" id="2708020"/>
    <lineage>
        <taxon>Bacteria</taxon>
        <taxon>Pseudomonadati</taxon>
        <taxon>Pseudomonadota</taxon>
        <taxon>Gammaproteobacteria</taxon>
        <taxon>Legionellales</taxon>
        <taxon>Legionellaceae</taxon>
        <taxon>Legionella</taxon>
    </lineage>
</organism>
<protein>
    <submittedName>
        <fullName evidence="1">Uncharacterized protein</fullName>
    </submittedName>
</protein>
<evidence type="ECO:0000313" key="2">
    <source>
        <dbReference type="Proteomes" id="UP000502894"/>
    </source>
</evidence>
<evidence type="ECO:0000313" key="1">
    <source>
        <dbReference type="EMBL" id="BCA94893.1"/>
    </source>
</evidence>
<sequence>MPLKYQLNSITKEELHALSNDDLCDRMEKTLINILHESYSDIRAIENFPRHSIKDFYETKTITRLEPEHQRKVLRKCILSESPGKCLPLSPD</sequence>
<gene>
    <name evidence="1" type="ORF">TUM19329_12540</name>
</gene>
<dbReference type="EMBL" id="AP022839">
    <property type="protein sequence ID" value="BCA94893.1"/>
    <property type="molecule type" value="Genomic_DNA"/>
</dbReference>
<keyword evidence="2" id="KW-1185">Reference proteome</keyword>
<name>A0A6F8T3W1_9GAMM</name>
<reference evidence="1" key="1">
    <citation type="journal article" date="2020" name="Microbiol. Resour. Announc.">
        <title>Complete Genome Sequence of Novel Psychrotolerant Legionella Strain TUM19329, Isolated from Antarctic Lake Sediment.</title>
        <authorList>
            <person name="Shimada S."/>
            <person name="Nakai R."/>
            <person name="Aoki K."/>
            <person name="Shimoeda N."/>
            <person name="Ohno G."/>
            <person name="Miyazaki Y."/>
            <person name="Kudoh S."/>
            <person name="Imura S."/>
            <person name="Watanabe K."/>
            <person name="Ishii Y."/>
            <person name="Tateda K."/>
        </authorList>
    </citation>
    <scope>NUCLEOTIDE SEQUENCE [LARGE SCALE GENOMIC DNA]</scope>
    <source>
        <strain evidence="1">TUM19329</strain>
    </source>
</reference>
<dbReference type="Proteomes" id="UP000502894">
    <property type="component" value="Chromosome"/>
</dbReference>